<evidence type="ECO:0000313" key="2">
    <source>
        <dbReference type="Proteomes" id="UP001176961"/>
    </source>
</evidence>
<dbReference type="AlphaFoldDB" id="A0AA36MID7"/>
<comment type="caution">
    <text evidence="1">The sequence shown here is derived from an EMBL/GenBank/DDBJ whole genome shotgun (WGS) entry which is preliminary data.</text>
</comment>
<accession>A0AA36MID7</accession>
<keyword evidence="2" id="KW-1185">Reference proteome</keyword>
<dbReference type="EMBL" id="CATQJL010000326">
    <property type="protein sequence ID" value="CAJ0610177.1"/>
    <property type="molecule type" value="Genomic_DNA"/>
</dbReference>
<name>A0AA36MID7_CYLNA</name>
<evidence type="ECO:0000313" key="1">
    <source>
        <dbReference type="EMBL" id="CAJ0610177.1"/>
    </source>
</evidence>
<proteinExistence type="predicted"/>
<sequence>MLSNVKTAMEMVEWKSLPMLSKLLKDRLQAIMATADEHVGILNPEESIGRKKNVRKDEMIYVKCAEGGPLEFPSKEKYYWNARFLYQPQYFENTRGPDL</sequence>
<reference evidence="1" key="1">
    <citation type="submission" date="2023-07" db="EMBL/GenBank/DDBJ databases">
        <authorList>
            <consortium name="CYATHOMIX"/>
        </authorList>
    </citation>
    <scope>NUCLEOTIDE SEQUENCE</scope>
    <source>
        <strain evidence="1">N/A</strain>
    </source>
</reference>
<gene>
    <name evidence="1" type="ORF">CYNAS_LOCUS22160</name>
</gene>
<organism evidence="1 2">
    <name type="scientific">Cylicocyclus nassatus</name>
    <name type="common">Nematode worm</name>
    <dbReference type="NCBI Taxonomy" id="53992"/>
    <lineage>
        <taxon>Eukaryota</taxon>
        <taxon>Metazoa</taxon>
        <taxon>Ecdysozoa</taxon>
        <taxon>Nematoda</taxon>
        <taxon>Chromadorea</taxon>
        <taxon>Rhabditida</taxon>
        <taxon>Rhabditina</taxon>
        <taxon>Rhabditomorpha</taxon>
        <taxon>Strongyloidea</taxon>
        <taxon>Strongylidae</taxon>
        <taxon>Cylicocyclus</taxon>
    </lineage>
</organism>
<dbReference type="Proteomes" id="UP001176961">
    <property type="component" value="Unassembled WGS sequence"/>
</dbReference>
<protein>
    <submittedName>
        <fullName evidence="1">Uncharacterized protein</fullName>
    </submittedName>
</protein>